<sequence length="214" mass="24204">MEGCEVGAVRQRGAVQDVTSKSNTFPVSMESTATQPFKEVCPLRLPCSSTETPHSSRLKSFCNFLAALHIESSATSIATFKRPFSAFWVEEKLKNHTSKVKWEHSPYFESSNKQMLLLKHLGHESSESTLLNVAMSIILFQLMNLKQDSGCFYHGCPICYDPDSVHPLKGISMATVKEKTDKTSAVLRSKGFQVVELWEHEFKEQKRNPQLQKF</sequence>
<evidence type="ECO:0000313" key="2">
    <source>
        <dbReference type="Proteomes" id="UP001054945"/>
    </source>
</evidence>
<organism evidence="1 2">
    <name type="scientific">Caerostris extrusa</name>
    <name type="common">Bark spider</name>
    <name type="synonym">Caerostris bankana</name>
    <dbReference type="NCBI Taxonomy" id="172846"/>
    <lineage>
        <taxon>Eukaryota</taxon>
        <taxon>Metazoa</taxon>
        <taxon>Ecdysozoa</taxon>
        <taxon>Arthropoda</taxon>
        <taxon>Chelicerata</taxon>
        <taxon>Arachnida</taxon>
        <taxon>Araneae</taxon>
        <taxon>Araneomorphae</taxon>
        <taxon>Entelegynae</taxon>
        <taxon>Araneoidea</taxon>
        <taxon>Araneidae</taxon>
        <taxon>Caerostris</taxon>
    </lineage>
</organism>
<dbReference type="Gene3D" id="3.40.960.10">
    <property type="entry name" value="VSR Endonuclease"/>
    <property type="match status" value="1"/>
</dbReference>
<dbReference type="AlphaFoldDB" id="A0AAV4N180"/>
<keyword evidence="2" id="KW-1185">Reference proteome</keyword>
<gene>
    <name evidence="1" type="primary">X975_26443</name>
    <name evidence="1" type="ORF">CEXT_650391</name>
</gene>
<dbReference type="Proteomes" id="UP001054945">
    <property type="component" value="Unassembled WGS sequence"/>
</dbReference>
<proteinExistence type="predicted"/>
<comment type="caution">
    <text evidence="1">The sequence shown here is derived from an EMBL/GenBank/DDBJ whole genome shotgun (WGS) entry which is preliminary data.</text>
</comment>
<protein>
    <submittedName>
        <fullName evidence="1">Uncharacterized protein</fullName>
    </submittedName>
</protein>
<accession>A0AAV4N180</accession>
<evidence type="ECO:0000313" key="1">
    <source>
        <dbReference type="EMBL" id="GIX77426.1"/>
    </source>
</evidence>
<dbReference type="EMBL" id="BPLR01020325">
    <property type="protein sequence ID" value="GIX77426.1"/>
    <property type="molecule type" value="Genomic_DNA"/>
</dbReference>
<reference evidence="1 2" key="1">
    <citation type="submission" date="2021-06" db="EMBL/GenBank/DDBJ databases">
        <title>Caerostris extrusa draft genome.</title>
        <authorList>
            <person name="Kono N."/>
            <person name="Arakawa K."/>
        </authorList>
    </citation>
    <scope>NUCLEOTIDE SEQUENCE [LARGE SCALE GENOMIC DNA]</scope>
</reference>
<name>A0AAV4N180_CAEEX</name>